<proteinExistence type="predicted"/>
<comment type="caution">
    <text evidence="3">The sequence shown here is derived from an EMBL/GenBank/DDBJ whole genome shotgun (WGS) entry which is preliminary data.</text>
</comment>
<accession>A0A8K0SFG3</accession>
<keyword evidence="4" id="KW-1185">Reference proteome</keyword>
<dbReference type="AlphaFoldDB" id="A0A8K0SFG3"/>
<dbReference type="PANTHER" id="PTHR46411">
    <property type="entry name" value="FAMILY ATPASE, PUTATIVE-RELATED"/>
    <property type="match status" value="1"/>
</dbReference>
<name>A0A8K0SFG3_9HYPO</name>
<feature type="domain" description="DUF7025" evidence="2">
    <location>
        <begin position="163"/>
        <end position="255"/>
    </location>
</feature>
<dbReference type="Proteomes" id="UP000813444">
    <property type="component" value="Unassembled WGS sequence"/>
</dbReference>
<dbReference type="EMBL" id="JAGPNK010000038">
    <property type="protein sequence ID" value="KAH7303178.1"/>
    <property type="molecule type" value="Genomic_DNA"/>
</dbReference>
<gene>
    <name evidence="3" type="ORF">B0I35DRAFT_498765</name>
</gene>
<evidence type="ECO:0000313" key="4">
    <source>
        <dbReference type="Proteomes" id="UP000813444"/>
    </source>
</evidence>
<feature type="compositionally biased region" description="Polar residues" evidence="1">
    <location>
        <begin position="11"/>
        <end position="27"/>
    </location>
</feature>
<sequence>MQYDDILDHMSTATSEISSLKHSSSPGRSPPPMQPHHEKHHRAFHDSDEGEKSVDQSGFDENVRGNDKKQLQPLIKCEVKEYVSRFNLKGEEVLREVDDKKKDKNQPDTEDDKTLASVYHHREQLTKHMMALEDVTARFDLLDFAARELKEETERFSTQVTNSSTPAVMYSDLWMLFKAGDLAVLGGESQQRIVRIVSCKYVPSELFKVDHWLITESFGYDGKSFGYVESQLEITAFPATRLVSHLDIYPFKFHKSMEKLQEKQIIRGKRELVEIPRKRNKS</sequence>
<feature type="region of interest" description="Disordered" evidence="1">
    <location>
        <begin position="1"/>
        <end position="66"/>
    </location>
</feature>
<dbReference type="PANTHER" id="PTHR46411:SF2">
    <property type="entry name" value="AAA+ ATPASE DOMAIN-CONTAINING PROTEIN"/>
    <property type="match status" value="1"/>
</dbReference>
<organism evidence="3 4">
    <name type="scientific">Stachybotrys elegans</name>
    <dbReference type="NCBI Taxonomy" id="80388"/>
    <lineage>
        <taxon>Eukaryota</taxon>
        <taxon>Fungi</taxon>
        <taxon>Dikarya</taxon>
        <taxon>Ascomycota</taxon>
        <taxon>Pezizomycotina</taxon>
        <taxon>Sordariomycetes</taxon>
        <taxon>Hypocreomycetidae</taxon>
        <taxon>Hypocreales</taxon>
        <taxon>Stachybotryaceae</taxon>
        <taxon>Stachybotrys</taxon>
    </lineage>
</organism>
<feature type="compositionally biased region" description="Basic and acidic residues" evidence="1">
    <location>
        <begin position="44"/>
        <end position="54"/>
    </location>
</feature>
<evidence type="ECO:0000259" key="2">
    <source>
        <dbReference type="Pfam" id="PF22942"/>
    </source>
</evidence>
<dbReference type="OrthoDB" id="4777459at2759"/>
<reference evidence="3" key="1">
    <citation type="journal article" date="2021" name="Nat. Commun.">
        <title>Genetic determinants of endophytism in the Arabidopsis root mycobiome.</title>
        <authorList>
            <person name="Mesny F."/>
            <person name="Miyauchi S."/>
            <person name="Thiergart T."/>
            <person name="Pickel B."/>
            <person name="Atanasova L."/>
            <person name="Karlsson M."/>
            <person name="Huettel B."/>
            <person name="Barry K.W."/>
            <person name="Haridas S."/>
            <person name="Chen C."/>
            <person name="Bauer D."/>
            <person name="Andreopoulos W."/>
            <person name="Pangilinan J."/>
            <person name="LaButti K."/>
            <person name="Riley R."/>
            <person name="Lipzen A."/>
            <person name="Clum A."/>
            <person name="Drula E."/>
            <person name="Henrissat B."/>
            <person name="Kohler A."/>
            <person name="Grigoriev I.V."/>
            <person name="Martin F.M."/>
            <person name="Hacquard S."/>
        </authorList>
    </citation>
    <scope>NUCLEOTIDE SEQUENCE</scope>
    <source>
        <strain evidence="3">MPI-CAGE-CH-0235</strain>
    </source>
</reference>
<evidence type="ECO:0000256" key="1">
    <source>
        <dbReference type="SAM" id="MobiDB-lite"/>
    </source>
</evidence>
<dbReference type="InterPro" id="IPR054289">
    <property type="entry name" value="DUF7025"/>
</dbReference>
<evidence type="ECO:0000313" key="3">
    <source>
        <dbReference type="EMBL" id="KAH7303178.1"/>
    </source>
</evidence>
<protein>
    <recommendedName>
        <fullName evidence="2">DUF7025 domain-containing protein</fullName>
    </recommendedName>
</protein>
<dbReference type="Pfam" id="PF22942">
    <property type="entry name" value="DUF7025"/>
    <property type="match status" value="1"/>
</dbReference>